<dbReference type="SUPFAM" id="SSF82784">
    <property type="entry name" value="OsmC-like"/>
    <property type="match status" value="1"/>
</dbReference>
<sequence length="139" mass="15783">MSQLKLIAYHEERLNDIGIVKNGLKTKLDSALTNANDNYSDPRELMSLSLLVCFYKTTKKYLALEKPHLSDIKIKVLTSTAKDEQGFYFKLELIMGIKDASVQETAEIMDTVHTKCPVSRMLNDYPHLILSAVLYEDIA</sequence>
<dbReference type="InterPro" id="IPR003718">
    <property type="entry name" value="OsmC/Ohr_fam"/>
</dbReference>
<dbReference type="Pfam" id="PF02566">
    <property type="entry name" value="OsmC"/>
    <property type="match status" value="1"/>
</dbReference>
<comment type="caution">
    <text evidence="1">The sequence shown here is derived from an EMBL/GenBank/DDBJ whole genome shotgun (WGS) entry which is preliminary data.</text>
</comment>
<evidence type="ECO:0000313" key="2">
    <source>
        <dbReference type="Proteomes" id="UP000568109"/>
    </source>
</evidence>
<dbReference type="InterPro" id="IPR036102">
    <property type="entry name" value="OsmC/Ohrsf"/>
</dbReference>
<dbReference type="RefSeq" id="WP_178734568.1">
    <property type="nucleotide sequence ID" value="NZ_JABUOH010000066.1"/>
</dbReference>
<protein>
    <submittedName>
        <fullName evidence="1">OsmC family protein</fullName>
    </submittedName>
</protein>
<organism evidence="1 2">
    <name type="scientific">Candidatus Phytoplasma pruni</name>
    <dbReference type="NCBI Taxonomy" id="479893"/>
    <lineage>
        <taxon>Bacteria</taxon>
        <taxon>Bacillati</taxon>
        <taxon>Mycoplasmatota</taxon>
        <taxon>Mollicutes</taxon>
        <taxon>Acholeplasmatales</taxon>
        <taxon>Acholeplasmataceae</taxon>
        <taxon>Candidatus Phytoplasma</taxon>
        <taxon>16SrIII (X-disease group)</taxon>
    </lineage>
</organism>
<dbReference type="InterPro" id="IPR015946">
    <property type="entry name" value="KH_dom-like_a/b"/>
</dbReference>
<proteinExistence type="predicted"/>
<dbReference type="Proteomes" id="UP000568109">
    <property type="component" value="Unassembled WGS sequence"/>
</dbReference>
<name>A0A851HHT0_9MOLU</name>
<dbReference type="Gene3D" id="3.30.300.20">
    <property type="match status" value="1"/>
</dbReference>
<keyword evidence="2" id="KW-1185">Reference proteome</keyword>
<reference evidence="1 2" key="1">
    <citation type="submission" date="2020-06" db="EMBL/GenBank/DDBJ databases">
        <title>Draft genome sequence of Candidatus Phytoplasma pruni (X-disease group, subgroup 16SrIII-B) strain ChTDIII from Argentina.</title>
        <authorList>
            <person name="Fernandez F.D."/>
            <person name="Zuebert C."/>
            <person name="Huettel B."/>
            <person name="Kube M."/>
            <person name="Conci L.R."/>
        </authorList>
    </citation>
    <scope>NUCLEOTIDE SEQUENCE [LARGE SCALE GENOMIC DNA]</scope>
    <source>
        <strain evidence="1 2">ChTDIII</strain>
    </source>
</reference>
<gene>
    <name evidence="1" type="ORF">HR065_03525</name>
</gene>
<accession>A0A851HHT0</accession>
<evidence type="ECO:0000313" key="1">
    <source>
        <dbReference type="EMBL" id="NWN46130.1"/>
    </source>
</evidence>
<dbReference type="EMBL" id="JABUOH010000066">
    <property type="protein sequence ID" value="NWN46130.1"/>
    <property type="molecule type" value="Genomic_DNA"/>
</dbReference>
<dbReference type="AlphaFoldDB" id="A0A851HHT0"/>